<dbReference type="RefSeq" id="WP_115549637.1">
    <property type="nucleotide sequence ID" value="NZ_QRGP01000002.1"/>
</dbReference>
<dbReference type="InterPro" id="IPR000182">
    <property type="entry name" value="GNAT_dom"/>
</dbReference>
<dbReference type="InterPro" id="IPR016181">
    <property type="entry name" value="Acyl_CoA_acyltransferase"/>
</dbReference>
<dbReference type="Proteomes" id="UP000263833">
    <property type="component" value="Unassembled WGS sequence"/>
</dbReference>
<dbReference type="Gene3D" id="3.40.630.30">
    <property type="match status" value="1"/>
</dbReference>
<protein>
    <submittedName>
        <fullName evidence="2">N-acetyltransferase</fullName>
    </submittedName>
</protein>
<dbReference type="InterPro" id="IPR053144">
    <property type="entry name" value="Acetyltransferase_Butenolide"/>
</dbReference>
<evidence type="ECO:0000313" key="3">
    <source>
        <dbReference type="Proteomes" id="UP000263833"/>
    </source>
</evidence>
<comment type="caution">
    <text evidence="2">The sequence shown here is derived from an EMBL/GenBank/DDBJ whole genome shotgun (WGS) entry which is preliminary data.</text>
</comment>
<dbReference type="SUPFAM" id="SSF55729">
    <property type="entry name" value="Acyl-CoA N-acyltransferases (Nat)"/>
    <property type="match status" value="1"/>
</dbReference>
<dbReference type="GO" id="GO:0016747">
    <property type="term" value="F:acyltransferase activity, transferring groups other than amino-acyl groups"/>
    <property type="evidence" value="ECO:0007669"/>
    <property type="project" value="InterPro"/>
</dbReference>
<dbReference type="OrthoDB" id="9797456at2"/>
<dbReference type="PANTHER" id="PTHR43233">
    <property type="entry name" value="FAMILY N-ACETYLTRANSFERASE, PUTATIVE (AFU_ORTHOLOGUE AFUA_6G03350)-RELATED"/>
    <property type="match status" value="1"/>
</dbReference>
<feature type="domain" description="N-acetyltransferase" evidence="1">
    <location>
        <begin position="10"/>
        <end position="143"/>
    </location>
</feature>
<reference evidence="3" key="1">
    <citation type="submission" date="2018-08" db="EMBL/GenBank/DDBJ databases">
        <authorList>
            <person name="Kim S.-J."/>
            <person name="Jung G.-Y."/>
        </authorList>
    </citation>
    <scope>NUCLEOTIDE SEQUENCE [LARGE SCALE GENOMIC DNA]</scope>
    <source>
        <strain evidence="3">GY_G</strain>
    </source>
</reference>
<keyword evidence="3" id="KW-1185">Reference proteome</keyword>
<dbReference type="Pfam" id="PF00583">
    <property type="entry name" value="Acetyltransf_1"/>
    <property type="match status" value="1"/>
</dbReference>
<evidence type="ECO:0000259" key="1">
    <source>
        <dbReference type="PROSITE" id="PS51186"/>
    </source>
</evidence>
<keyword evidence="2" id="KW-0808">Transferase</keyword>
<dbReference type="PANTHER" id="PTHR43233:SF1">
    <property type="entry name" value="FAMILY N-ACETYLTRANSFERASE, PUTATIVE (AFU_ORTHOLOGUE AFUA_6G03350)-RELATED"/>
    <property type="match status" value="1"/>
</dbReference>
<accession>A0A371B4V1</accession>
<gene>
    <name evidence="2" type="ORF">DXH95_11225</name>
</gene>
<sequence>MIDLGNGYHLSTDPAAMQVDAIHAYLTRSYWSTGIPLATVRTAVANSIGVGVFKQGAQVGFGRVTTDRATFAYLADVYVLEEHQGQGLAQAMVKALHDHPELQGLRRWLLATSDAHGVYARLGWTQVTDPAPFMQRHFPDVYK</sequence>
<dbReference type="EMBL" id="QRGP01000002">
    <property type="protein sequence ID" value="RDV02532.1"/>
    <property type="molecule type" value="Genomic_DNA"/>
</dbReference>
<organism evidence="2 3">
    <name type="scientific">Sphingorhabdus pulchriflava</name>
    <dbReference type="NCBI Taxonomy" id="2292257"/>
    <lineage>
        <taxon>Bacteria</taxon>
        <taxon>Pseudomonadati</taxon>
        <taxon>Pseudomonadota</taxon>
        <taxon>Alphaproteobacteria</taxon>
        <taxon>Sphingomonadales</taxon>
        <taxon>Sphingomonadaceae</taxon>
        <taxon>Sphingorhabdus</taxon>
    </lineage>
</organism>
<dbReference type="CDD" id="cd04301">
    <property type="entry name" value="NAT_SF"/>
    <property type="match status" value="1"/>
</dbReference>
<proteinExistence type="predicted"/>
<dbReference type="PROSITE" id="PS51186">
    <property type="entry name" value="GNAT"/>
    <property type="match status" value="1"/>
</dbReference>
<name>A0A371B4V1_9SPHN</name>
<dbReference type="AlphaFoldDB" id="A0A371B4V1"/>
<evidence type="ECO:0000313" key="2">
    <source>
        <dbReference type="EMBL" id="RDV02532.1"/>
    </source>
</evidence>